<protein>
    <submittedName>
        <fullName evidence="2">SMI1 / KNR4 family (SUKH-1)</fullName>
    </submittedName>
</protein>
<dbReference type="SUPFAM" id="SSF160631">
    <property type="entry name" value="SMI1/KNR4-like"/>
    <property type="match status" value="1"/>
</dbReference>
<organism evidence="2 3">
    <name type="scientific">Litchfieldia salsa</name>
    <dbReference type="NCBI Taxonomy" id="930152"/>
    <lineage>
        <taxon>Bacteria</taxon>
        <taxon>Bacillati</taxon>
        <taxon>Bacillota</taxon>
        <taxon>Bacilli</taxon>
        <taxon>Bacillales</taxon>
        <taxon>Bacillaceae</taxon>
        <taxon>Litchfieldia</taxon>
    </lineage>
</organism>
<gene>
    <name evidence="2" type="ORF">SAMN05216565_1031</name>
</gene>
<evidence type="ECO:0000313" key="3">
    <source>
        <dbReference type="Proteomes" id="UP000199159"/>
    </source>
</evidence>
<dbReference type="Gene3D" id="3.40.1580.10">
    <property type="entry name" value="SMI1/KNR4-like"/>
    <property type="match status" value="1"/>
</dbReference>
<dbReference type="Pfam" id="PF09346">
    <property type="entry name" value="SMI1_KNR4"/>
    <property type="match status" value="1"/>
</dbReference>
<dbReference type="InterPro" id="IPR037883">
    <property type="entry name" value="Knr4/Smi1-like_sf"/>
</dbReference>
<feature type="domain" description="Knr4/Smi1-like" evidence="1">
    <location>
        <begin position="46"/>
        <end position="149"/>
    </location>
</feature>
<accession>A0A1H0SN49</accession>
<evidence type="ECO:0000313" key="2">
    <source>
        <dbReference type="EMBL" id="SDP42596.1"/>
    </source>
</evidence>
<sequence length="174" mass="19953">MLSTFFYEKGRNKMELQLLIDKVKNFPNCMVHSPSGYPVAEKIHLLPNDLYEFYKICGGIDLFIDCDYGITIVPPNDFVLANPLIIGEKAEYDISSNWYIIGRDGNNDYLTIDLNKSRLGRCYDSNWEIHGVVGSCPIIANSFTDLLNRLVMNNGTLWYWLEDNFISLGDAYDE</sequence>
<keyword evidence="3" id="KW-1185">Reference proteome</keyword>
<proteinExistence type="predicted"/>
<reference evidence="3" key="1">
    <citation type="submission" date="2016-10" db="EMBL/GenBank/DDBJ databases">
        <authorList>
            <person name="Varghese N."/>
            <person name="Submissions S."/>
        </authorList>
    </citation>
    <scope>NUCLEOTIDE SEQUENCE [LARGE SCALE GENOMIC DNA]</scope>
    <source>
        <strain evidence="3">IBRC-M10078</strain>
    </source>
</reference>
<dbReference type="EMBL" id="FNJU01000003">
    <property type="protein sequence ID" value="SDP42596.1"/>
    <property type="molecule type" value="Genomic_DNA"/>
</dbReference>
<name>A0A1H0SN49_9BACI</name>
<dbReference type="Proteomes" id="UP000199159">
    <property type="component" value="Unassembled WGS sequence"/>
</dbReference>
<dbReference type="AlphaFoldDB" id="A0A1H0SN49"/>
<dbReference type="InterPro" id="IPR018958">
    <property type="entry name" value="Knr4/Smi1-like_dom"/>
</dbReference>
<evidence type="ECO:0000259" key="1">
    <source>
        <dbReference type="Pfam" id="PF09346"/>
    </source>
</evidence>